<dbReference type="Pfam" id="PF01029">
    <property type="entry name" value="NusB"/>
    <property type="match status" value="1"/>
</dbReference>
<evidence type="ECO:0000256" key="1">
    <source>
        <dbReference type="ARBA" id="ARBA00022884"/>
    </source>
</evidence>
<dbReference type="GO" id="GO:0006355">
    <property type="term" value="P:regulation of DNA-templated transcription"/>
    <property type="evidence" value="ECO:0007669"/>
    <property type="project" value="InterPro"/>
</dbReference>
<dbReference type="SUPFAM" id="SSF48013">
    <property type="entry name" value="NusB-like"/>
    <property type="match status" value="1"/>
</dbReference>
<protein>
    <recommendedName>
        <fullName evidence="2">NusB/RsmB/TIM44 domain-containing protein</fullName>
    </recommendedName>
</protein>
<dbReference type="AlphaFoldDB" id="A0A382DGK3"/>
<keyword evidence="1" id="KW-0694">RNA-binding</keyword>
<organism evidence="3">
    <name type="scientific">marine metagenome</name>
    <dbReference type="NCBI Taxonomy" id="408172"/>
    <lineage>
        <taxon>unclassified sequences</taxon>
        <taxon>metagenomes</taxon>
        <taxon>ecological metagenomes</taxon>
    </lineage>
</organism>
<evidence type="ECO:0000313" key="3">
    <source>
        <dbReference type="EMBL" id="SVB36753.1"/>
    </source>
</evidence>
<dbReference type="GO" id="GO:0003723">
    <property type="term" value="F:RNA binding"/>
    <property type="evidence" value="ECO:0007669"/>
    <property type="project" value="UniProtKB-KW"/>
</dbReference>
<dbReference type="Gene3D" id="1.10.940.10">
    <property type="entry name" value="NusB-like"/>
    <property type="match status" value="1"/>
</dbReference>
<dbReference type="InterPro" id="IPR006027">
    <property type="entry name" value="NusB_RsmB_TIM44"/>
</dbReference>
<accession>A0A382DGK3</accession>
<dbReference type="EMBL" id="UINC01038963">
    <property type="protein sequence ID" value="SVB36753.1"/>
    <property type="molecule type" value="Genomic_DNA"/>
</dbReference>
<feature type="domain" description="NusB/RsmB/TIM44" evidence="2">
    <location>
        <begin position="7"/>
        <end position="107"/>
    </location>
</feature>
<feature type="non-terminal residue" evidence="3">
    <location>
        <position position="1"/>
    </location>
</feature>
<sequence length="108" mass="12680">MQKGLITRYIIFQILKSLKNEKINYDSIFLKKIKNRKLISSDINLIQNVVLTSMRYHLEIDQIIKIYTNKINKNSNNYFLILSGIAQIVFLNFKDYAVIHSSVEIAKN</sequence>
<dbReference type="InterPro" id="IPR035926">
    <property type="entry name" value="NusB-like_sf"/>
</dbReference>
<name>A0A382DGK3_9ZZZZ</name>
<gene>
    <name evidence="3" type="ORF">METZ01_LOCUS189607</name>
</gene>
<feature type="non-terminal residue" evidence="3">
    <location>
        <position position="108"/>
    </location>
</feature>
<proteinExistence type="predicted"/>
<reference evidence="3" key="1">
    <citation type="submission" date="2018-05" db="EMBL/GenBank/DDBJ databases">
        <authorList>
            <person name="Lanie J.A."/>
            <person name="Ng W.-L."/>
            <person name="Kazmierczak K.M."/>
            <person name="Andrzejewski T.M."/>
            <person name="Davidsen T.M."/>
            <person name="Wayne K.J."/>
            <person name="Tettelin H."/>
            <person name="Glass J.I."/>
            <person name="Rusch D."/>
            <person name="Podicherti R."/>
            <person name="Tsui H.-C.T."/>
            <person name="Winkler M.E."/>
        </authorList>
    </citation>
    <scope>NUCLEOTIDE SEQUENCE</scope>
</reference>
<evidence type="ECO:0000259" key="2">
    <source>
        <dbReference type="Pfam" id="PF01029"/>
    </source>
</evidence>